<comment type="caution">
    <text evidence="4">The sequence shown here is derived from an EMBL/GenBank/DDBJ whole genome shotgun (WGS) entry which is preliminary data.</text>
</comment>
<evidence type="ECO:0000313" key="5">
    <source>
        <dbReference type="EMBL" id="OXB18075.1"/>
    </source>
</evidence>
<evidence type="ECO:0000256" key="2">
    <source>
        <dbReference type="SAM" id="SignalP"/>
    </source>
</evidence>
<evidence type="ECO:0000313" key="7">
    <source>
        <dbReference type="Proteomes" id="UP000198319"/>
    </source>
</evidence>
<reference evidence="5 7" key="3">
    <citation type="submission" date="2016-11" db="EMBL/GenBank/DDBJ databases">
        <title>Whole genomes of Flavobacteriaceae.</title>
        <authorList>
            <person name="Stine C."/>
            <person name="Li C."/>
            <person name="Tadesse D."/>
        </authorList>
    </citation>
    <scope>NUCLEOTIDE SEQUENCE [LARGE SCALE GENOMIC DNA]</scope>
    <source>
        <strain evidence="5 7">ATCC BAA-2541</strain>
    </source>
</reference>
<sequence>MKKIYLLLLLLMSFLGYSQAPDPQPAVNGARTITITTPKAITVSAGTLSYTNTTENGRANGTFSVIFEGGTGDYVYFFFKDGQPYTPVSWTSLPAGSYVMYAKDKDRVCRSADVPFIINEPGKLVVSTPKPTNILCPGGTGSLTASAVGGYPYSVTPIDRTYNYTWYSCDAAGNNSSKISGPSITPGITGQNAGYYKVIVTDSKNNPASGPVVLLEPNPQIGSAVLSKKDVSCFDGNDGEIRVSLSGGSGTLTVLWNDGGTGATRTGLKKGDYSYTVTDVNNCTFSNGVITKITQPPAALAITNITQTQPTSTVATDGTITVTATGGTAPYTYIWTKNGQPFSANTNGAGLTTGLGNGMYKVTVIDTKGCDIPSGIVELKALAVVLQDQTNIKCKGVPTGSITVVASGGTLNTTTPNYKFQWLLNGTEMPGKESATLSGILKGNYTVKVTDANNSIFSIVYTISEPADVLTITNSTAQRRNVSCNGGTDGAVDVTVSGGTGAYSYLWSNGSTASRLSNVPVGTYWVAVTDENGCPARLDNIQITQPNPIVVPTPAIKNVAIFNQNTGSILFPADPAGGTLAFQYKWTRAGDPTFPRTTRDITALKAGTYRLEIRDANANAADNAGCIVTKDYTVTESDLLEVQIKETQFIKCNGDSNGKLVALAKGGIAPYKYVWKKNGIVLPSETASEITNCGVGQYSVTVTDSANPEPAGPFAKAEQLNYKLNEPDELIVKLTKQTDVLCYGAATGAIDITITGGTGPYTQQWTKNGVNYSTADDISNLTIGSYTVTVKDQADHGCTATLNVPVVITQPAAPLKIESATLVDLTGFETQNGSITVTVSGGKPNYSYEWTKDASPTIIGSASSIGNLAIGTYHLIVRDANGCSLPQVDYKITQPDKFEIISIIQTSNTNVACYGDEPGIFTAVVRGGVKAYTFEWLNTTTGVKHKHTESTKDDLTSSEAIELGAGNYVITVKDQQNNILFGTNTFTITQPDKLAFTYTKTEVSCHNGNNGTVQLNIVGGTKFADISKPYTIVASGGTVDAQNGIISGLSNGSYTIFISDANGCQTQVQTVGITEPAKSLFISSETVIPTTGFGLSTGKIAITVEGGTPGYTYQWKNNSNTVVGTNSPALNNVPAGVYTVLITDSKLCTITNSYTIEQPTKPVLTETHLQAKCNGLVGSLEAIATGGATFAQNQIDRIYTYKLRNKTTGTVVTIVQNTASFKNIADGDYALTATDVGNVDSNTIDVTFKQPTAVTVNLTSKTPVSCFAGQDGAIQIAVTGGTPFIVNGAPVYNYQWKKRNTATNTYENFTPVALNALTEGDYAVEVRDANYNSADATHCIGILENIIITQPADFGFDVDKITYINPTALNGNDGALHFEIIGGKPNFEYKLYTKDALANITVLKTISNTAAKMVDFTGLVKDHYYVSVQDATGCTKYADFDFTDNPLTITIRQTQDMTCFESNNAILEATVAGGFGTKKISWYRNNTLLPNENSIKLINAKIGTYYAVVKDSKAIEVTTTPIIITQPDYITFTSVPEPVKCLGDTNGSIAITAAGGNGIFRSRYFQNGILVKDWTNFANGAKTIITDLANGEYTIQVQDTQQCTSTEATVKITSPTALIISKIVSTPATGKGLSNGSLAITAQGANGTYTYNWFKSDGTALNQTTATAINLAAGNYYVIIKDAKNCSLTSQLLQVTEPPLLETSVEVQNVVLCNGDKNGSLKPITIGGFLKPGESYTYQWFAENNATVLATTTTLTGIGKGSYYTIATDSNGNKATSPIFIVTEPQVLNNNLTADYTLCGDFNDWTIDATPSGGTLPYTYSWNTGAQTATIKNVPPGYYFVKITDKHGCTVTKNITIVAPVHLAAAETIKIPTCYAGSDATITLTASGGKAPYTYLWNTGETSNVLKNASAGEYKVAVTDSKGCIINHTYTIVNPPKDVINIGEDVTLCFDQTLTINATINDDKATYSWTSDKGFKSNKAIVTVSEPANYTVVVTNKLGCEATDTIKISSQNTPISAEFAISSQVFKNEKFIIVDISNPDADEIEWVIPANATVISKNKDFAEISFSQAGEYDITLNTKKGNCTAFQTKSILVTEGEYEENNPDDQTFKKFDLKIYPNPSKGAFTVDVLLDKVMPAHVKVYNLNNNLLIDSKTQEGKDNYLFNFSLTGLPSGIYFVLFESQQGSKLRKIIIQ</sequence>
<reference evidence="4" key="1">
    <citation type="submission" date="2016-09" db="EMBL/GenBank/DDBJ databases">
        <authorList>
            <person name="Capua I."/>
            <person name="De Benedictis P."/>
            <person name="Joannis T."/>
            <person name="Lombin L.H."/>
            <person name="Cattoli G."/>
        </authorList>
    </citation>
    <scope>NUCLEOTIDE SEQUENCE [LARGE SCALE GENOMIC DNA]</scope>
    <source>
        <strain evidence="4">MSU</strain>
    </source>
</reference>
<keyword evidence="1 2" id="KW-0732">Signal</keyword>
<dbReference type="RefSeq" id="WP_070906703.1">
    <property type="nucleotide sequence ID" value="NZ_MIKE01000022.1"/>
</dbReference>
<reference evidence="6" key="2">
    <citation type="submission" date="2016-09" db="EMBL/GenBank/DDBJ databases">
        <authorList>
            <person name="Chen S."/>
            <person name="Walker E."/>
        </authorList>
    </citation>
    <scope>NUCLEOTIDE SEQUENCE [LARGE SCALE GENOMIC DNA]</scope>
    <source>
        <strain evidence="6">MSU</strain>
    </source>
</reference>
<dbReference type="Proteomes" id="UP000198319">
    <property type="component" value="Unassembled WGS sequence"/>
</dbReference>
<dbReference type="Gene3D" id="2.60.40.10">
    <property type="entry name" value="Immunoglobulins"/>
    <property type="match status" value="1"/>
</dbReference>
<dbReference type="InterPro" id="IPR013783">
    <property type="entry name" value="Ig-like_fold"/>
</dbReference>
<accession>A0A1S1J8D9</accession>
<dbReference type="NCBIfam" id="TIGR04183">
    <property type="entry name" value="Por_Secre_tail"/>
    <property type="match status" value="1"/>
</dbReference>
<evidence type="ECO:0000313" key="4">
    <source>
        <dbReference type="EMBL" id="OHT45416.1"/>
    </source>
</evidence>
<dbReference type="Proteomes" id="UP000180252">
    <property type="component" value="Unassembled WGS sequence"/>
</dbReference>
<feature type="signal peptide" evidence="2">
    <location>
        <begin position="1"/>
        <end position="20"/>
    </location>
</feature>
<evidence type="ECO:0000256" key="1">
    <source>
        <dbReference type="ARBA" id="ARBA00022729"/>
    </source>
</evidence>
<keyword evidence="7" id="KW-1185">Reference proteome</keyword>
<dbReference type="EMBL" id="MIKE01000022">
    <property type="protein sequence ID" value="OHT45416.1"/>
    <property type="molecule type" value="Genomic_DNA"/>
</dbReference>
<name>A0A1S1J8D9_9FLAO</name>
<organism evidence="4 6">
    <name type="scientific">Flavobacterium tructae</name>
    <dbReference type="NCBI Taxonomy" id="1114873"/>
    <lineage>
        <taxon>Bacteria</taxon>
        <taxon>Pseudomonadati</taxon>
        <taxon>Bacteroidota</taxon>
        <taxon>Flavobacteriia</taxon>
        <taxon>Flavobacteriales</taxon>
        <taxon>Flavobacteriaceae</taxon>
        <taxon>Flavobacterium</taxon>
    </lineage>
</organism>
<evidence type="ECO:0000313" key="6">
    <source>
        <dbReference type="Proteomes" id="UP000180252"/>
    </source>
</evidence>
<dbReference type="Pfam" id="PF13573">
    <property type="entry name" value="SprB"/>
    <property type="match status" value="12"/>
</dbReference>
<feature type="domain" description="Secretion system C-terminal sorting" evidence="3">
    <location>
        <begin position="2115"/>
        <end position="2191"/>
    </location>
</feature>
<dbReference type="InterPro" id="IPR025667">
    <property type="entry name" value="SprB_repeat"/>
</dbReference>
<dbReference type="Pfam" id="PF18962">
    <property type="entry name" value="Por_Secre_tail"/>
    <property type="match status" value="1"/>
</dbReference>
<dbReference type="InterPro" id="IPR026444">
    <property type="entry name" value="Secre_tail"/>
</dbReference>
<evidence type="ECO:0000259" key="3">
    <source>
        <dbReference type="Pfam" id="PF18962"/>
    </source>
</evidence>
<dbReference type="Gene3D" id="2.60.40.740">
    <property type="match status" value="3"/>
</dbReference>
<dbReference type="EMBL" id="MUHG01000023">
    <property type="protein sequence ID" value="OXB18075.1"/>
    <property type="molecule type" value="Genomic_DNA"/>
</dbReference>
<protein>
    <recommendedName>
        <fullName evidence="3">Secretion system C-terminal sorting domain-containing protein</fullName>
    </recommendedName>
</protein>
<gene>
    <name evidence="5" type="ORF">B0A71_14135</name>
    <name evidence="4" type="ORF">BHE19_06125</name>
</gene>
<feature type="chain" id="PRO_5010160310" description="Secretion system C-terminal sorting domain-containing protein" evidence="2">
    <location>
        <begin position="21"/>
        <end position="2192"/>
    </location>
</feature>
<dbReference type="STRING" id="1278819.BHE19_06125"/>
<proteinExistence type="predicted"/>